<feature type="chain" id="PRO_5003468344" evidence="2">
    <location>
        <begin position="28"/>
        <end position="564"/>
    </location>
</feature>
<evidence type="ECO:0000256" key="1">
    <source>
        <dbReference type="PROSITE-ProRule" id="PRU00339"/>
    </source>
</evidence>
<proteinExistence type="predicted"/>
<dbReference type="AlphaFoldDB" id="G4T097"/>
<dbReference type="KEGG" id="mah:MEALZ_2823"/>
<dbReference type="InterPro" id="IPR019734">
    <property type="entry name" value="TPR_rpt"/>
</dbReference>
<sequence>MKYKVLAFPKEAVFAIVVGLMSGLSQAAKYDPQSHDLWAPIEDELKIDSTYDNDVMSFFESTPETDQQTLEQNHQLVLELIKQKKLDEAQTKLNDLLKQFPNEAEYHNLQALIKTLQKDKKAAVTSFQEALNLNPHNLNALQGRALLALENNESKAAQEHIDAALAAHPKAAVPYILKANLAYRKNNLVEVENILSTALKQVQGNKEQVLLVVNNLIKLYELKQEPLKVLELLQGIVNRYPNEKSVLSMLARAQILNKDFESAAQTLKTIITQDQKDVFHRILLARLLMARPDASAGVSRLVEEASAVSPDDQQVITLKTVYLINEQKLDLAMEQAARIEKKYPESAVGFILKADIYLAQKQLDKALEYNRRAYEIKPNARLLNQIGGLLSAQGKIDEAIQVFSSEIDKNPKNLDAHLQIANLYLSQKNFGKAESHYQTILNEKPENVVILNNLAMIYYGQNDPKALELAEKAYKLSPKTAAIADTYGIVLLQNGQAKDALAKLQKAADLAPNSLDIQFHLAKAQQANGNKLAAIEILQNIADASSSFENKQAASDLLKELSGR</sequence>
<feature type="repeat" description="TPR" evidence="1">
    <location>
        <begin position="414"/>
        <end position="447"/>
    </location>
</feature>
<dbReference type="PANTHER" id="PTHR12558">
    <property type="entry name" value="CELL DIVISION CYCLE 16,23,27"/>
    <property type="match status" value="1"/>
</dbReference>
<evidence type="ECO:0000256" key="2">
    <source>
        <dbReference type="SAM" id="SignalP"/>
    </source>
</evidence>
<protein>
    <submittedName>
        <fullName evidence="3">Uncharacterized protein</fullName>
    </submittedName>
</protein>
<gene>
    <name evidence="3" type="ordered locus">MEALZ_2823</name>
</gene>
<evidence type="ECO:0000313" key="4">
    <source>
        <dbReference type="Proteomes" id="UP000008315"/>
    </source>
</evidence>
<dbReference type="RefSeq" id="WP_014149253.1">
    <property type="nucleotide sequence ID" value="NC_016112.1"/>
</dbReference>
<keyword evidence="2" id="KW-0732">Signal</keyword>
<keyword evidence="4" id="KW-1185">Reference proteome</keyword>
<reference evidence="4" key="1">
    <citation type="journal article" date="2012" name="J. Bacteriol.">
        <title>Genome sequence of the haloalkaliphilic methanotrophic bacterium Methylomicrobium alcaliphilum 20Z.</title>
        <authorList>
            <person name="Vuilleumier S."/>
            <person name="Khmelenina V.N."/>
            <person name="Bringel F."/>
            <person name="Reshetnikov A.S."/>
            <person name="Lajus A."/>
            <person name="Mangenot S."/>
            <person name="Rouy Z."/>
            <person name="Op den Camp H.J."/>
            <person name="Jetten M.S."/>
            <person name="Dispirito A.A."/>
            <person name="Dunfield P."/>
            <person name="Klotz M.G."/>
            <person name="Semrau J.D."/>
            <person name="Stein L.Y."/>
            <person name="Barbe V."/>
            <person name="Medigue C."/>
            <person name="Trotsenko Y.A."/>
            <person name="Kalyuzhnaya M.G."/>
        </authorList>
    </citation>
    <scope>NUCLEOTIDE SEQUENCE [LARGE SCALE GENOMIC DNA]</scope>
    <source>
        <strain evidence="4">DSM 19304 / NCIMB 14124 / VKM B-2133 / 20Z</strain>
    </source>
</reference>
<feature type="repeat" description="TPR" evidence="1">
    <location>
        <begin position="481"/>
        <end position="514"/>
    </location>
</feature>
<dbReference type="STRING" id="1091494.MEALZ_2823"/>
<dbReference type="PANTHER" id="PTHR12558:SF13">
    <property type="entry name" value="CELL DIVISION CYCLE PROTEIN 27 HOMOLOG"/>
    <property type="match status" value="1"/>
</dbReference>
<dbReference type="EMBL" id="FO082060">
    <property type="protein sequence ID" value="CCE24489.1"/>
    <property type="molecule type" value="Genomic_DNA"/>
</dbReference>
<dbReference type="InterPro" id="IPR011990">
    <property type="entry name" value="TPR-like_helical_dom_sf"/>
</dbReference>
<dbReference type="SUPFAM" id="SSF48452">
    <property type="entry name" value="TPR-like"/>
    <property type="match status" value="2"/>
</dbReference>
<dbReference type="Pfam" id="PF14559">
    <property type="entry name" value="TPR_19"/>
    <property type="match status" value="2"/>
</dbReference>
<organism evidence="3 4">
    <name type="scientific">Methylotuvimicrobium alcaliphilum (strain DSM 19304 / NCIMB 14124 / VKM B-2133 / 20Z)</name>
    <name type="common">Methylomicrobium alcaliphilum</name>
    <dbReference type="NCBI Taxonomy" id="1091494"/>
    <lineage>
        <taxon>Bacteria</taxon>
        <taxon>Pseudomonadati</taxon>
        <taxon>Pseudomonadota</taxon>
        <taxon>Gammaproteobacteria</taxon>
        <taxon>Methylococcales</taxon>
        <taxon>Methylococcaceae</taxon>
        <taxon>Methylotuvimicrobium</taxon>
    </lineage>
</organism>
<dbReference type="HOGENOM" id="CLU_490748_0_0_6"/>
<dbReference type="SMART" id="SM00028">
    <property type="entry name" value="TPR"/>
    <property type="match status" value="10"/>
</dbReference>
<dbReference type="Gene3D" id="1.25.40.10">
    <property type="entry name" value="Tetratricopeptide repeat domain"/>
    <property type="match status" value="3"/>
</dbReference>
<keyword evidence="1" id="KW-0802">TPR repeat</keyword>
<dbReference type="PROSITE" id="PS50005">
    <property type="entry name" value="TPR"/>
    <property type="match status" value="4"/>
</dbReference>
<name>G4T097_META2</name>
<feature type="repeat" description="TPR" evidence="1">
    <location>
        <begin position="104"/>
        <end position="137"/>
    </location>
</feature>
<dbReference type="Proteomes" id="UP000008315">
    <property type="component" value="Chromosome"/>
</dbReference>
<feature type="signal peptide" evidence="2">
    <location>
        <begin position="1"/>
        <end position="27"/>
    </location>
</feature>
<dbReference type="PATRIC" id="fig|271065.3.peg.2891"/>
<evidence type="ECO:0000313" key="3">
    <source>
        <dbReference type="EMBL" id="CCE24489.1"/>
    </source>
</evidence>
<accession>G4T097</accession>
<dbReference type="Pfam" id="PF13432">
    <property type="entry name" value="TPR_16"/>
    <property type="match status" value="2"/>
</dbReference>
<feature type="repeat" description="TPR" evidence="1">
    <location>
        <begin position="380"/>
        <end position="413"/>
    </location>
</feature>